<name>A0AAW5F456_CLOSY</name>
<evidence type="ECO:0000313" key="4">
    <source>
        <dbReference type="EMBL" id="MCK0086702.1"/>
    </source>
</evidence>
<organism evidence="4 5">
    <name type="scientific">Clostridium symbiosum</name>
    <name type="common">Bacteroides symbiosus</name>
    <dbReference type="NCBI Taxonomy" id="1512"/>
    <lineage>
        <taxon>Bacteria</taxon>
        <taxon>Bacillati</taxon>
        <taxon>Bacillota</taxon>
        <taxon>Clostridia</taxon>
        <taxon>Lachnospirales</taxon>
        <taxon>Lachnospiraceae</taxon>
        <taxon>Otoolea</taxon>
    </lineage>
</organism>
<gene>
    <name evidence="4" type="ORF">K5I21_12605</name>
</gene>
<dbReference type="Pfam" id="PF09084">
    <property type="entry name" value="NMT1"/>
    <property type="match status" value="1"/>
</dbReference>
<dbReference type="PANTHER" id="PTHR30024:SF46">
    <property type="entry name" value="ABC TRANSPORTER, SUBSTRATE-BINDING LIPOPROTEIN"/>
    <property type="match status" value="1"/>
</dbReference>
<feature type="region of interest" description="Disordered" evidence="1">
    <location>
        <begin position="26"/>
        <end position="82"/>
    </location>
</feature>
<reference evidence="4" key="1">
    <citation type="journal article" date="2022" name="Cell Host Microbe">
        <title>Colonization of the live biotherapeutic product VE303 and modulation of the microbiota and metabolites in healthy volunteers.</title>
        <authorList>
            <person name="Dsouza M."/>
            <person name="Menon R."/>
            <person name="Crossette E."/>
            <person name="Bhattarai S.K."/>
            <person name="Schneider J."/>
            <person name="Kim Y.G."/>
            <person name="Reddy S."/>
            <person name="Caballero S."/>
            <person name="Felix C."/>
            <person name="Cornacchione L."/>
            <person name="Hendrickson J."/>
            <person name="Watson A.R."/>
            <person name="Minot S.S."/>
            <person name="Greenfield N."/>
            <person name="Schopf L."/>
            <person name="Szabady R."/>
            <person name="Patarroyo J."/>
            <person name="Smith W."/>
            <person name="Harrison P."/>
            <person name="Kuijper E.J."/>
            <person name="Kelly C.P."/>
            <person name="Olle B."/>
            <person name="Bobilev D."/>
            <person name="Silber J.L."/>
            <person name="Bucci V."/>
            <person name="Roberts B."/>
            <person name="Faith J."/>
            <person name="Norman J.M."/>
        </authorList>
    </citation>
    <scope>NUCLEOTIDE SEQUENCE</scope>
    <source>
        <strain evidence="4">VE303-04</strain>
    </source>
</reference>
<feature type="domain" description="SsuA/THI5-like" evidence="3">
    <location>
        <begin position="147"/>
        <end position="303"/>
    </location>
</feature>
<evidence type="ECO:0000259" key="3">
    <source>
        <dbReference type="Pfam" id="PF09084"/>
    </source>
</evidence>
<comment type="caution">
    <text evidence="4">The sequence shown here is derived from an EMBL/GenBank/DDBJ whole genome shotgun (WGS) entry which is preliminary data.</text>
</comment>
<dbReference type="InterPro" id="IPR015168">
    <property type="entry name" value="SsuA/THI5"/>
</dbReference>
<dbReference type="InterPro" id="IPR027024">
    <property type="entry name" value="UCP027386_ABC_sbc_TM0202"/>
</dbReference>
<dbReference type="PANTHER" id="PTHR30024">
    <property type="entry name" value="ALIPHATIC SULFONATES-BINDING PROTEIN-RELATED"/>
    <property type="match status" value="1"/>
</dbReference>
<feature type="signal peptide" evidence="2">
    <location>
        <begin position="1"/>
        <end position="22"/>
    </location>
</feature>
<keyword evidence="2" id="KW-0732">Signal</keyword>
<sequence length="370" mass="38825">MKKLLPILMAFAMTAVSLTGCASGSKTAETSAAGSAPSVQAESSESADASASAEETASEDVSSENASDGAENNSEGAVRVGSLKGPTSMGLVSLMNSDTSANQYDFRMVTAADELVASIASGKLDIALVPANVASVLYNKTEGGISVIDINTLGVLYIVSADDSIKSVADLKGRTVYLTGKGTTPDYVIQYLLKANGLSEQDVKLEYKSEAAEVAAILKEKPDSIGLLPQPFVTVACAQNETLKIVLDLTAEWDKVQGAEGSRLVTGVTIVTNEFLKNNEEAVKVFLSDHKVSAKAAVSDPKTTAEQIVQAGIIEKAPIAQKALPYCNITFIEGEEMKAALSGYLNVLFEQDPKSVGGKLPADNFYYIEK</sequence>
<dbReference type="AlphaFoldDB" id="A0AAW5F456"/>
<evidence type="ECO:0000256" key="1">
    <source>
        <dbReference type="SAM" id="MobiDB-lite"/>
    </source>
</evidence>
<proteinExistence type="predicted"/>
<dbReference type="PROSITE" id="PS51257">
    <property type="entry name" value="PROKAR_LIPOPROTEIN"/>
    <property type="match status" value="1"/>
</dbReference>
<dbReference type="Proteomes" id="UP001203136">
    <property type="component" value="Unassembled WGS sequence"/>
</dbReference>
<protein>
    <submittedName>
        <fullName evidence="4">ABC transporter substrate-binding protein</fullName>
    </submittedName>
</protein>
<dbReference type="SUPFAM" id="SSF53850">
    <property type="entry name" value="Periplasmic binding protein-like II"/>
    <property type="match status" value="1"/>
</dbReference>
<evidence type="ECO:0000313" key="5">
    <source>
        <dbReference type="Proteomes" id="UP001203136"/>
    </source>
</evidence>
<evidence type="ECO:0000256" key="2">
    <source>
        <dbReference type="SAM" id="SignalP"/>
    </source>
</evidence>
<dbReference type="RefSeq" id="WP_024738380.1">
    <property type="nucleotide sequence ID" value="NZ_CABHNX010000233.1"/>
</dbReference>
<accession>A0AAW5F456</accession>
<dbReference type="Gene3D" id="3.40.190.10">
    <property type="entry name" value="Periplasmic binding protein-like II"/>
    <property type="match status" value="2"/>
</dbReference>
<dbReference type="EMBL" id="JAINVB010000001">
    <property type="protein sequence ID" value="MCK0086702.1"/>
    <property type="molecule type" value="Genomic_DNA"/>
</dbReference>
<dbReference type="PIRSF" id="PIRSF027386">
    <property type="entry name" value="UCP027386_ABC_sbc_TM0202"/>
    <property type="match status" value="1"/>
</dbReference>
<feature type="chain" id="PRO_5043991897" evidence="2">
    <location>
        <begin position="23"/>
        <end position="370"/>
    </location>
</feature>
<feature type="compositionally biased region" description="Low complexity" evidence="1">
    <location>
        <begin position="38"/>
        <end position="55"/>
    </location>
</feature>